<protein>
    <submittedName>
        <fullName evidence="1">Uncharacterized protein</fullName>
    </submittedName>
</protein>
<organism evidence="1 2">
    <name type="scientific">Trifolium pratense</name>
    <name type="common">Red clover</name>
    <dbReference type="NCBI Taxonomy" id="57577"/>
    <lineage>
        <taxon>Eukaryota</taxon>
        <taxon>Viridiplantae</taxon>
        <taxon>Streptophyta</taxon>
        <taxon>Embryophyta</taxon>
        <taxon>Tracheophyta</taxon>
        <taxon>Spermatophyta</taxon>
        <taxon>Magnoliopsida</taxon>
        <taxon>eudicotyledons</taxon>
        <taxon>Gunneridae</taxon>
        <taxon>Pentapetalae</taxon>
        <taxon>rosids</taxon>
        <taxon>fabids</taxon>
        <taxon>Fabales</taxon>
        <taxon>Fabaceae</taxon>
        <taxon>Papilionoideae</taxon>
        <taxon>50 kb inversion clade</taxon>
        <taxon>NPAAA clade</taxon>
        <taxon>Hologalegina</taxon>
        <taxon>IRL clade</taxon>
        <taxon>Trifolieae</taxon>
        <taxon>Trifolium</taxon>
    </lineage>
</organism>
<reference evidence="1" key="1">
    <citation type="submission" date="2023-10" db="EMBL/GenBank/DDBJ databases">
        <authorList>
            <person name="Rodriguez Cubillos JULIANA M."/>
            <person name="De Vega J."/>
        </authorList>
    </citation>
    <scope>NUCLEOTIDE SEQUENCE</scope>
</reference>
<evidence type="ECO:0000313" key="1">
    <source>
        <dbReference type="EMBL" id="CAJ2642406.1"/>
    </source>
</evidence>
<sequence length="89" mass="10311">MNEELLQICQKEVKDLLSKDILQKDVKNLASKQIFARWQAILSVFDFEIEYLKGSENALPDYLTQLAPKSFAYPSKASLRQMVASFRRL</sequence>
<gene>
    <name evidence="1" type="ORF">MILVUS5_LOCUS11881</name>
</gene>
<keyword evidence="2" id="KW-1185">Reference proteome</keyword>
<evidence type="ECO:0000313" key="2">
    <source>
        <dbReference type="Proteomes" id="UP001177021"/>
    </source>
</evidence>
<proteinExistence type="predicted"/>
<accession>A0ACB0JES7</accession>
<dbReference type="EMBL" id="CASHSV030000034">
    <property type="protein sequence ID" value="CAJ2642406.1"/>
    <property type="molecule type" value="Genomic_DNA"/>
</dbReference>
<comment type="caution">
    <text evidence="1">The sequence shown here is derived from an EMBL/GenBank/DDBJ whole genome shotgun (WGS) entry which is preliminary data.</text>
</comment>
<name>A0ACB0JES7_TRIPR</name>
<dbReference type="Proteomes" id="UP001177021">
    <property type="component" value="Unassembled WGS sequence"/>
</dbReference>